<organism evidence="1 2">
    <name type="scientific">candidate division WOR-1 bacterium RIFOXYB2_FULL_37_13</name>
    <dbReference type="NCBI Taxonomy" id="1802579"/>
    <lineage>
        <taxon>Bacteria</taxon>
        <taxon>Bacillati</taxon>
        <taxon>Saganbacteria</taxon>
    </lineage>
</organism>
<dbReference type="STRING" id="1802579.A2310_02385"/>
<evidence type="ECO:0000313" key="1">
    <source>
        <dbReference type="EMBL" id="OGC21261.1"/>
    </source>
</evidence>
<dbReference type="AlphaFoldDB" id="A0A1F4SLD9"/>
<accession>A0A1F4SLD9</accession>
<name>A0A1F4SLD9_UNCSA</name>
<proteinExistence type="predicted"/>
<evidence type="ECO:0000313" key="2">
    <source>
        <dbReference type="Proteomes" id="UP000178417"/>
    </source>
</evidence>
<protein>
    <submittedName>
        <fullName evidence="1">Uncharacterized protein</fullName>
    </submittedName>
</protein>
<comment type="caution">
    <text evidence="1">The sequence shown here is derived from an EMBL/GenBank/DDBJ whole genome shotgun (WGS) entry which is preliminary data.</text>
</comment>
<gene>
    <name evidence="1" type="ORF">A2310_02385</name>
</gene>
<dbReference type="EMBL" id="MEUB01000046">
    <property type="protein sequence ID" value="OGC21261.1"/>
    <property type="molecule type" value="Genomic_DNA"/>
</dbReference>
<sequence length="85" mass="10177">MNSVKYDELIDDQIKTMTILEKTEIFNFVEFLKLKKLKENDAFLEALKEGQKIGRCLRITEKDIKKEIKAVRKTRNDKERFIIEI</sequence>
<reference evidence="1 2" key="1">
    <citation type="journal article" date="2016" name="Nat. Commun.">
        <title>Thousands of microbial genomes shed light on interconnected biogeochemical processes in an aquifer system.</title>
        <authorList>
            <person name="Anantharaman K."/>
            <person name="Brown C.T."/>
            <person name="Hug L.A."/>
            <person name="Sharon I."/>
            <person name="Castelle C.J."/>
            <person name="Probst A.J."/>
            <person name="Thomas B.C."/>
            <person name="Singh A."/>
            <person name="Wilkins M.J."/>
            <person name="Karaoz U."/>
            <person name="Brodie E.L."/>
            <person name="Williams K.H."/>
            <person name="Hubbard S.S."/>
            <person name="Banfield J.F."/>
        </authorList>
    </citation>
    <scope>NUCLEOTIDE SEQUENCE [LARGE SCALE GENOMIC DNA]</scope>
</reference>
<dbReference type="Proteomes" id="UP000178417">
    <property type="component" value="Unassembled WGS sequence"/>
</dbReference>